<dbReference type="InterPro" id="IPR001547">
    <property type="entry name" value="Glyco_hydro_5"/>
</dbReference>
<keyword evidence="13" id="KW-1185">Reference proteome</keyword>
<feature type="compositionally biased region" description="Pro residues" evidence="9">
    <location>
        <begin position="890"/>
        <end position="903"/>
    </location>
</feature>
<dbReference type="EMBL" id="JAEHOD010000005">
    <property type="protein sequence ID" value="KAG2452701.1"/>
    <property type="molecule type" value="Genomic_DNA"/>
</dbReference>
<dbReference type="Gene3D" id="3.20.20.80">
    <property type="entry name" value="Glycosidases"/>
    <property type="match status" value="1"/>
</dbReference>
<feature type="compositionally biased region" description="Low complexity" evidence="9">
    <location>
        <begin position="403"/>
        <end position="443"/>
    </location>
</feature>
<keyword evidence="10" id="KW-0472">Membrane</keyword>
<evidence type="ECO:0000256" key="4">
    <source>
        <dbReference type="ARBA" id="ARBA00012706"/>
    </source>
</evidence>
<feature type="region of interest" description="Disordered" evidence="9">
    <location>
        <begin position="88"/>
        <end position="180"/>
    </location>
</feature>
<protein>
    <recommendedName>
        <fullName evidence="4">mannan endo-1,4-beta-mannosidase</fullName>
        <ecNumber evidence="4">3.2.1.78</ecNumber>
    </recommendedName>
</protein>
<keyword evidence="10" id="KW-1133">Transmembrane helix</keyword>
<comment type="subcellular location">
    <subcellularLocation>
        <location evidence="2">Secreted</location>
    </subcellularLocation>
</comment>
<feature type="compositionally biased region" description="Low complexity" evidence="9">
    <location>
        <begin position="717"/>
        <end position="729"/>
    </location>
</feature>
<feature type="region of interest" description="Disordered" evidence="9">
    <location>
        <begin position="846"/>
        <end position="909"/>
    </location>
</feature>
<feature type="compositionally biased region" description="Low complexity" evidence="9">
    <location>
        <begin position="131"/>
        <end position="178"/>
    </location>
</feature>
<feature type="region of interest" description="Disordered" evidence="9">
    <location>
        <begin position="401"/>
        <end position="454"/>
    </location>
</feature>
<proteinExistence type="inferred from homology"/>
<evidence type="ECO:0000256" key="9">
    <source>
        <dbReference type="SAM" id="MobiDB-lite"/>
    </source>
</evidence>
<feature type="domain" description="Glycoside hydrolase family 5" evidence="11">
    <location>
        <begin position="331"/>
        <end position="606"/>
    </location>
</feature>
<dbReference type="PANTHER" id="PTHR31451:SF39">
    <property type="entry name" value="MANNAN ENDO-1,4-BETA-MANNOSIDASE 1"/>
    <property type="match status" value="1"/>
</dbReference>
<dbReference type="InterPro" id="IPR017853">
    <property type="entry name" value="GH"/>
</dbReference>
<evidence type="ECO:0000256" key="1">
    <source>
        <dbReference type="ARBA" id="ARBA00001678"/>
    </source>
</evidence>
<evidence type="ECO:0000256" key="5">
    <source>
        <dbReference type="ARBA" id="ARBA00022525"/>
    </source>
</evidence>
<feature type="region of interest" description="Disordered" evidence="9">
    <location>
        <begin position="196"/>
        <end position="224"/>
    </location>
</feature>
<organism evidence="12 13">
    <name type="scientific">Chlamydomonas schloesseri</name>
    <dbReference type="NCBI Taxonomy" id="2026947"/>
    <lineage>
        <taxon>Eukaryota</taxon>
        <taxon>Viridiplantae</taxon>
        <taxon>Chlorophyta</taxon>
        <taxon>core chlorophytes</taxon>
        <taxon>Chlorophyceae</taxon>
        <taxon>CS clade</taxon>
        <taxon>Chlamydomonadales</taxon>
        <taxon>Chlamydomonadaceae</taxon>
        <taxon>Chlamydomonas</taxon>
    </lineage>
</organism>
<evidence type="ECO:0000256" key="6">
    <source>
        <dbReference type="ARBA" id="ARBA00022729"/>
    </source>
</evidence>
<dbReference type="Pfam" id="PF26410">
    <property type="entry name" value="GH5_mannosidase"/>
    <property type="match status" value="1"/>
</dbReference>
<reference evidence="12" key="1">
    <citation type="journal article" date="2020" name="bioRxiv">
        <title>Comparative genomics of Chlamydomonas.</title>
        <authorList>
            <person name="Craig R.J."/>
            <person name="Hasan A.R."/>
            <person name="Ness R.W."/>
            <person name="Keightley P.D."/>
        </authorList>
    </citation>
    <scope>NUCLEOTIDE SEQUENCE</scope>
    <source>
        <strain evidence="12">CCAP 11/173</strain>
    </source>
</reference>
<feature type="compositionally biased region" description="Low complexity" evidence="9">
    <location>
        <begin position="618"/>
        <end position="646"/>
    </location>
</feature>
<dbReference type="Proteomes" id="UP000613740">
    <property type="component" value="Unassembled WGS sequence"/>
</dbReference>
<keyword evidence="6" id="KW-0732">Signal</keyword>
<keyword evidence="10" id="KW-0812">Transmembrane</keyword>
<keyword evidence="7" id="KW-0378">Hydrolase</keyword>
<evidence type="ECO:0000256" key="2">
    <source>
        <dbReference type="ARBA" id="ARBA00004613"/>
    </source>
</evidence>
<feature type="transmembrane region" description="Helical" evidence="10">
    <location>
        <begin position="62"/>
        <end position="87"/>
    </location>
</feature>
<dbReference type="OrthoDB" id="406631at2759"/>
<feature type="region of interest" description="Disordered" evidence="9">
    <location>
        <begin position="1064"/>
        <end position="1093"/>
    </location>
</feature>
<name>A0A835WTZ5_9CHLO</name>
<keyword evidence="5" id="KW-0964">Secreted</keyword>
<evidence type="ECO:0000313" key="12">
    <source>
        <dbReference type="EMBL" id="KAG2452701.1"/>
    </source>
</evidence>
<feature type="region of interest" description="Disordered" evidence="9">
    <location>
        <begin position="1160"/>
        <end position="1197"/>
    </location>
</feature>
<feature type="region of interest" description="Disordered" evidence="9">
    <location>
        <begin position="611"/>
        <end position="675"/>
    </location>
</feature>
<accession>A0A835WTZ5</accession>
<sequence length="1334" mass="133320">MLWDSLAIALRHCYRHNAHSSGHSQPQPQLAQPPAAAAEGGCCSSQNACWQRWLLLSRGRRLACAGAALLLLVALVAVVGGVLGAALQPHSRQHQPPRVEVSTDSGRAPAGSVPSDSSAPQLPTAPWPSVAAGTPAASDGGAPAPADAGVQAPARAAADARPAGGPQAQGSAEAAAATGRGGVAGAETGVDLAQPAAADPLPTSTGGQMLPAAPRPKPVAAAADSTAADVAISSSVPAGNSSTSAAPNETALQPVGRCTAAGPDGAPFARINAQQQLVVRGCGNSSRRLLLVGFNNYLLPMAAGTVSPKAFQTVGGLSGRQAVTRLMGRAAAAGLNVVRTWAHSADAQFPFQVGPGVYLEAALAGLDHVVAAAAAAGLRLVLSLADNWKYAGGVDQYVDWSNTAPPRTRTRPPDTLGDPTGVKVGRPSAAAGASAAGVARPRSNANSTQKDQQQQQLLLEGLRYEAGRHALFFSDPGARELYRRHAAAILTRRNTLTGRLYRDEPAILAWSLLNEPRCEVWAAPNCTAAVQAWVEEMSAHLRALDPNHLITIGSEGFFGPSTPGLTHHNPGGDGGAWAAALGQDWVANNAAPHIDFASLHAWPDQWLDAQEEEGGDGSVAAAADSGNSRSPRSTATTTAAATATGTARGGAPAGQGLQVRAPTETVAAQQQRQQRQQRQPYAAFLSDWLSSHLTAAAELLRKPVLLDEFGKKVERAAPGAAGNGSSSSSRAREVKHGVTTDAAGSHSDGTTKPSAAPAAPTPTAPAAAAAAATGDKVVLLTKPPQQQPASPGAGTSAKTPTSGISVPQSAVTATAAAAAGASRTSAFSERDAVYNATYTLLSSLLSPSPSAPPAPSVAAPARTSSSTLTSSSQRPHLPQGQQQLAAPAAAAPPPPAVAPPPAAQPSAAGASRGLLAAAAAVAAGAQAVAPKQPPPPQLVTSVTVSGPPAVPAPDLGSSLLRGELSSLNLSVAARRSPPPPLMGSLFWMWQLPLFVGEAPDPYGVSDADVAVFQMVARHAAAAAVAAAANPAMAAVAVEQQRRASGGDSTNRTISAVTGAQLLKASSDSTGSSGGGGDGDGSALAPSAAGTGDVWSAAQPQAPLSALRQRVQAAGDEQSRLQPLEPGACEQQLLLAALALLPEAAATSTGAFASDGAAAAGAGAGAAGRSGPLVVSALAPPRPGPRKHHHPQQQPQQALRSYLLRRCRGHSPAGSSGGGAAAGTSSTVGVGLAAAQPAAVQSRPTTQPLAPPATNGHRRRSRGLLNAAAGVTVNRPAEGGEQAAAGAAAPLSMGCLRLWVRGMCGQSSVRSALAFSAATENAVIESTAVGFAPEG</sequence>
<keyword evidence="8" id="KW-0326">Glycosidase</keyword>
<feature type="compositionally biased region" description="Low complexity" evidence="9">
    <location>
        <begin position="856"/>
        <end position="889"/>
    </location>
</feature>
<dbReference type="SUPFAM" id="SSF51445">
    <property type="entry name" value="(Trans)glycosidases"/>
    <property type="match status" value="1"/>
</dbReference>
<comment type="catalytic activity">
    <reaction evidence="1">
        <text>Random hydrolysis of (1-&gt;4)-beta-D-mannosidic linkages in mannans, galactomannans and glucomannans.</text>
        <dbReference type="EC" id="3.2.1.78"/>
    </reaction>
</comment>
<evidence type="ECO:0000313" key="13">
    <source>
        <dbReference type="Proteomes" id="UP000613740"/>
    </source>
</evidence>
<feature type="region of interest" description="Disordered" evidence="9">
    <location>
        <begin position="1233"/>
        <end position="1259"/>
    </location>
</feature>
<dbReference type="PANTHER" id="PTHR31451">
    <property type="match status" value="1"/>
</dbReference>
<dbReference type="GO" id="GO:0016985">
    <property type="term" value="F:mannan endo-1,4-beta-mannosidase activity"/>
    <property type="evidence" value="ECO:0007669"/>
    <property type="project" value="UniProtKB-EC"/>
</dbReference>
<comment type="caution">
    <text evidence="12">The sequence shown here is derived from an EMBL/GenBank/DDBJ whole genome shotgun (WGS) entry which is preliminary data.</text>
</comment>
<dbReference type="EC" id="3.2.1.78" evidence="4"/>
<evidence type="ECO:0000256" key="8">
    <source>
        <dbReference type="ARBA" id="ARBA00023295"/>
    </source>
</evidence>
<gene>
    <name evidence="12" type="ORF">HYH02_002933</name>
</gene>
<evidence type="ECO:0000256" key="3">
    <source>
        <dbReference type="ARBA" id="ARBA00005641"/>
    </source>
</evidence>
<feature type="region of interest" description="Disordered" evidence="9">
    <location>
        <begin position="717"/>
        <end position="770"/>
    </location>
</feature>
<dbReference type="InterPro" id="IPR045053">
    <property type="entry name" value="MAN-like"/>
</dbReference>
<feature type="compositionally biased region" description="Polar residues" evidence="9">
    <location>
        <begin position="796"/>
        <end position="805"/>
    </location>
</feature>
<evidence type="ECO:0000259" key="11">
    <source>
        <dbReference type="Pfam" id="PF26410"/>
    </source>
</evidence>
<dbReference type="GO" id="GO:0005576">
    <property type="term" value="C:extracellular region"/>
    <property type="evidence" value="ECO:0007669"/>
    <property type="project" value="UniProtKB-SubCell"/>
</dbReference>
<feature type="region of interest" description="Disordered" evidence="9">
    <location>
        <begin position="782"/>
        <end position="805"/>
    </location>
</feature>
<feature type="compositionally biased region" description="Low complexity" evidence="9">
    <location>
        <begin position="1080"/>
        <end position="1089"/>
    </location>
</feature>
<evidence type="ECO:0000256" key="7">
    <source>
        <dbReference type="ARBA" id="ARBA00022801"/>
    </source>
</evidence>
<comment type="similarity">
    <text evidence="3">Belongs to the glycosyl hydrolase 5 (cellulase A) family.</text>
</comment>
<evidence type="ECO:0000256" key="10">
    <source>
        <dbReference type="SAM" id="Phobius"/>
    </source>
</evidence>